<evidence type="ECO:0000313" key="3">
    <source>
        <dbReference type="EMBL" id="OCK72759.1"/>
    </source>
</evidence>
<name>A0A8E2DW92_9PEZI</name>
<accession>A0A8E2DW92</accession>
<reference evidence="3 4" key="1">
    <citation type="journal article" date="2016" name="Nat. Commun.">
        <title>Ectomycorrhizal ecology is imprinted in the genome of the dominant symbiotic fungus Cenococcum geophilum.</title>
        <authorList>
            <consortium name="DOE Joint Genome Institute"/>
            <person name="Peter M."/>
            <person name="Kohler A."/>
            <person name="Ohm R.A."/>
            <person name="Kuo A."/>
            <person name="Krutzmann J."/>
            <person name="Morin E."/>
            <person name="Arend M."/>
            <person name="Barry K.W."/>
            <person name="Binder M."/>
            <person name="Choi C."/>
            <person name="Clum A."/>
            <person name="Copeland A."/>
            <person name="Grisel N."/>
            <person name="Haridas S."/>
            <person name="Kipfer T."/>
            <person name="LaButti K."/>
            <person name="Lindquist E."/>
            <person name="Lipzen A."/>
            <person name="Maire R."/>
            <person name="Meier B."/>
            <person name="Mihaltcheva S."/>
            <person name="Molinier V."/>
            <person name="Murat C."/>
            <person name="Poggeler S."/>
            <person name="Quandt C.A."/>
            <person name="Sperisen C."/>
            <person name="Tritt A."/>
            <person name="Tisserant E."/>
            <person name="Crous P.W."/>
            <person name="Henrissat B."/>
            <person name="Nehls U."/>
            <person name="Egli S."/>
            <person name="Spatafora J.W."/>
            <person name="Grigoriev I.V."/>
            <person name="Martin F.M."/>
        </authorList>
    </citation>
    <scope>NUCLEOTIDE SEQUENCE [LARGE SCALE GENOMIC DNA]</scope>
    <source>
        <strain evidence="3 4">CBS 459.81</strain>
    </source>
</reference>
<organism evidence="3 4">
    <name type="scientific">Lepidopterella palustris CBS 459.81</name>
    <dbReference type="NCBI Taxonomy" id="1314670"/>
    <lineage>
        <taxon>Eukaryota</taxon>
        <taxon>Fungi</taxon>
        <taxon>Dikarya</taxon>
        <taxon>Ascomycota</taxon>
        <taxon>Pezizomycotina</taxon>
        <taxon>Dothideomycetes</taxon>
        <taxon>Pleosporomycetidae</taxon>
        <taxon>Mytilinidiales</taxon>
        <taxon>Argynnaceae</taxon>
        <taxon>Lepidopterella</taxon>
    </lineage>
</organism>
<feature type="transmembrane region" description="Helical" evidence="2">
    <location>
        <begin position="80"/>
        <end position="108"/>
    </location>
</feature>
<dbReference type="OrthoDB" id="5358884at2759"/>
<protein>
    <submittedName>
        <fullName evidence="3">Uncharacterized protein</fullName>
    </submittedName>
</protein>
<keyword evidence="2" id="KW-0812">Transmembrane</keyword>
<keyword evidence="2" id="KW-0472">Membrane</keyword>
<feature type="region of interest" description="Disordered" evidence="1">
    <location>
        <begin position="124"/>
        <end position="145"/>
    </location>
</feature>
<dbReference type="EMBL" id="KV746647">
    <property type="protein sequence ID" value="OCK72759.1"/>
    <property type="molecule type" value="Genomic_DNA"/>
</dbReference>
<keyword evidence="4" id="KW-1185">Reference proteome</keyword>
<gene>
    <name evidence="3" type="ORF">K432DRAFT_454415</name>
</gene>
<proteinExistence type="predicted"/>
<evidence type="ECO:0000256" key="1">
    <source>
        <dbReference type="SAM" id="MobiDB-lite"/>
    </source>
</evidence>
<dbReference type="Proteomes" id="UP000250266">
    <property type="component" value="Unassembled WGS sequence"/>
</dbReference>
<sequence>MSIRLSNRVCFYQSVSNCQIPAHGRPEGIELYPFPSDPEVVSRNIPLYILDPTHLQNPHLPLPTRPRSFGFKKPFSLPPLFIIALTVFLIATIATIATLIGGLVGISIERASVASTLKQQHQSASQTMLPSSLPTPAPATPSSTTTAIAIPSTGRPTLSNHTLLSPNANISYTLFGATNWIGFDIAATTAVTLSACVEACSTVNYDRVMNQAAGTPGCLGVT</sequence>
<keyword evidence="2" id="KW-1133">Transmembrane helix</keyword>
<dbReference type="AlphaFoldDB" id="A0A8E2DW92"/>
<evidence type="ECO:0000256" key="2">
    <source>
        <dbReference type="SAM" id="Phobius"/>
    </source>
</evidence>
<evidence type="ECO:0000313" key="4">
    <source>
        <dbReference type="Proteomes" id="UP000250266"/>
    </source>
</evidence>